<keyword evidence="2" id="KW-1185">Reference proteome</keyword>
<organism evidence="1 2">
    <name type="scientific">Wenxinia saemankumensis</name>
    <dbReference type="NCBI Taxonomy" id="1447782"/>
    <lineage>
        <taxon>Bacteria</taxon>
        <taxon>Pseudomonadati</taxon>
        <taxon>Pseudomonadota</taxon>
        <taxon>Alphaproteobacteria</taxon>
        <taxon>Rhodobacterales</taxon>
        <taxon>Roseobacteraceae</taxon>
        <taxon>Wenxinia</taxon>
    </lineage>
</organism>
<evidence type="ECO:0000313" key="2">
    <source>
        <dbReference type="Proteomes" id="UP000184292"/>
    </source>
</evidence>
<reference evidence="1 2" key="1">
    <citation type="submission" date="2016-11" db="EMBL/GenBank/DDBJ databases">
        <authorList>
            <person name="Jaros S."/>
            <person name="Januszkiewicz K."/>
            <person name="Wedrychowicz H."/>
        </authorList>
    </citation>
    <scope>NUCLEOTIDE SEQUENCE [LARGE SCALE GENOMIC DNA]</scope>
    <source>
        <strain evidence="1 2">DSM 100565</strain>
    </source>
</reference>
<gene>
    <name evidence="1" type="ORF">SAMN05444417_0976</name>
</gene>
<evidence type="ECO:0000313" key="1">
    <source>
        <dbReference type="EMBL" id="SHI55325.1"/>
    </source>
</evidence>
<sequence length="86" mass="9344">MTDASQPQSQGQPSLEGRLMAQRKLLARIVAHLGDEAIDAFLAERGHVNLEDEDPGATPDPAFAIEGAMADEMRQIADLAARFRKD</sequence>
<dbReference type="OrthoDB" id="7619942at2"/>
<dbReference type="STRING" id="1447782.SAMN05444417_0976"/>
<dbReference type="EMBL" id="FQYO01000002">
    <property type="protein sequence ID" value="SHI55325.1"/>
    <property type="molecule type" value="Genomic_DNA"/>
</dbReference>
<dbReference type="Proteomes" id="UP000184292">
    <property type="component" value="Unassembled WGS sequence"/>
</dbReference>
<accession>A0A1M6C2Q5</accession>
<name>A0A1M6C2Q5_9RHOB</name>
<proteinExistence type="predicted"/>
<protein>
    <submittedName>
        <fullName evidence="1">Uncharacterized protein</fullName>
    </submittedName>
</protein>
<dbReference type="RefSeq" id="WP_073326705.1">
    <property type="nucleotide sequence ID" value="NZ_FQYO01000002.1"/>
</dbReference>
<dbReference type="AlphaFoldDB" id="A0A1M6C2Q5"/>